<dbReference type="FunFam" id="3.40.50.2300:FF:000018">
    <property type="entry name" value="DNA-binding transcriptional regulator NtrC"/>
    <property type="match status" value="1"/>
</dbReference>
<keyword evidence="1 8" id="KW-0597">Phosphoprotein</keyword>
<dbReference type="Gene3D" id="3.40.50.2300">
    <property type="match status" value="1"/>
</dbReference>
<dbReference type="SUPFAM" id="SSF52172">
    <property type="entry name" value="CheY-like"/>
    <property type="match status" value="1"/>
</dbReference>
<evidence type="ECO:0000256" key="3">
    <source>
        <dbReference type="ARBA" id="ARBA00022840"/>
    </source>
</evidence>
<dbReference type="GO" id="GO:0005524">
    <property type="term" value="F:ATP binding"/>
    <property type="evidence" value="ECO:0007669"/>
    <property type="project" value="UniProtKB-KW"/>
</dbReference>
<dbReference type="OrthoDB" id="9804019at2"/>
<dbReference type="PROSITE" id="PS50045">
    <property type="entry name" value="SIGMA54_INTERACT_4"/>
    <property type="match status" value="1"/>
</dbReference>
<accession>A0A1Y0I6N0</accession>
<dbReference type="CDD" id="cd00009">
    <property type="entry name" value="AAA"/>
    <property type="match status" value="1"/>
</dbReference>
<dbReference type="PROSITE" id="PS00688">
    <property type="entry name" value="SIGMA54_INTERACT_3"/>
    <property type="match status" value="1"/>
</dbReference>
<dbReference type="RefSeq" id="WP_087461120.1">
    <property type="nucleotide sequence ID" value="NZ_CP021425.1"/>
</dbReference>
<dbReference type="Pfam" id="PF00158">
    <property type="entry name" value="Sigma54_activat"/>
    <property type="match status" value="1"/>
</dbReference>
<evidence type="ECO:0000256" key="1">
    <source>
        <dbReference type="ARBA" id="ARBA00022553"/>
    </source>
</evidence>
<dbReference type="SMART" id="SM00382">
    <property type="entry name" value="AAA"/>
    <property type="match status" value="1"/>
</dbReference>
<keyword evidence="5" id="KW-0805">Transcription regulation</keyword>
<evidence type="ECO:0000256" key="4">
    <source>
        <dbReference type="ARBA" id="ARBA00023012"/>
    </source>
</evidence>
<evidence type="ECO:0000256" key="5">
    <source>
        <dbReference type="ARBA" id="ARBA00023015"/>
    </source>
</evidence>
<dbReference type="InterPro" id="IPR025944">
    <property type="entry name" value="Sigma_54_int_dom_CS"/>
</dbReference>
<evidence type="ECO:0000256" key="6">
    <source>
        <dbReference type="ARBA" id="ARBA00023125"/>
    </source>
</evidence>
<keyword evidence="6" id="KW-0238">DNA-binding</keyword>
<sequence length="450" mass="49320">MSQAKLPDRDIIIVDDDPGLLELLSMRLQASGYAVRTAASGQEAITLIASRIPALVISDLKMDGMDGMELLSEVQKRWPSLPVIILTAHGSIPDAVAATQKGAFAFLTKPVDKDALLSTLRKVSDGGSIIKPDESWSHRIVTRSPKMYQLLEQARLVAQSDVNVLINGESGTGKELLAEAIHCVSVRNNKPFIPVNCGAIPADLMESELFGHKKGAFTGAARDHTGLFAAADGGTLFLDEIGDMPSHLQVKLLRVLQERKIRPIGSTEQVPIDVRIVSATHRDLIAAAQQGAFREDLFYRLNVVNLVLPPLRERKEDIPLLVNHFLSSIADRTDRPRKHFADDAMDMLLSYDWPGNVRQLNNLIEQAVALSASTLISKEVIEHSVPGSGDVVEPLTEAKKAFEREYCERLLRITGGNIPEAARLAGRNRSDFYKIVKKHGIAIEDDSIQG</sequence>
<dbReference type="PANTHER" id="PTHR32071:SF116">
    <property type="entry name" value="TRANSCRIPTIONAL REGULATORY PROTEIN GLRR"/>
    <property type="match status" value="1"/>
</dbReference>
<dbReference type="InterPro" id="IPR025943">
    <property type="entry name" value="Sigma_54_int_dom_ATP-bd_2"/>
</dbReference>
<dbReference type="EMBL" id="CP021425">
    <property type="protein sequence ID" value="ARU56091.1"/>
    <property type="molecule type" value="Genomic_DNA"/>
</dbReference>
<dbReference type="SUPFAM" id="SSF52540">
    <property type="entry name" value="P-loop containing nucleoside triphosphate hydrolases"/>
    <property type="match status" value="1"/>
</dbReference>
<feature type="modified residue" description="4-aspartylphosphate" evidence="8">
    <location>
        <position position="59"/>
    </location>
</feature>
<dbReference type="InterPro" id="IPR003593">
    <property type="entry name" value="AAA+_ATPase"/>
</dbReference>
<keyword evidence="3" id="KW-0067">ATP-binding</keyword>
<gene>
    <name evidence="11" type="ORF">OLMES_2018</name>
</gene>
<dbReference type="InterPro" id="IPR058031">
    <property type="entry name" value="AAA_lid_NorR"/>
</dbReference>
<evidence type="ECO:0000256" key="2">
    <source>
        <dbReference type="ARBA" id="ARBA00022741"/>
    </source>
</evidence>
<dbReference type="Proteomes" id="UP000196027">
    <property type="component" value="Chromosome"/>
</dbReference>
<dbReference type="AlphaFoldDB" id="A0A1Y0I6N0"/>
<evidence type="ECO:0000259" key="9">
    <source>
        <dbReference type="PROSITE" id="PS50045"/>
    </source>
</evidence>
<dbReference type="SUPFAM" id="SSF46689">
    <property type="entry name" value="Homeodomain-like"/>
    <property type="match status" value="1"/>
</dbReference>
<feature type="domain" description="Sigma-54 factor interaction" evidence="9">
    <location>
        <begin position="140"/>
        <end position="369"/>
    </location>
</feature>
<dbReference type="InterPro" id="IPR001789">
    <property type="entry name" value="Sig_transdc_resp-reg_receiver"/>
</dbReference>
<evidence type="ECO:0000313" key="12">
    <source>
        <dbReference type="Proteomes" id="UP000196027"/>
    </source>
</evidence>
<dbReference type="InterPro" id="IPR002078">
    <property type="entry name" value="Sigma_54_int"/>
</dbReference>
<dbReference type="PROSITE" id="PS00676">
    <property type="entry name" value="SIGMA54_INTERACT_2"/>
    <property type="match status" value="1"/>
</dbReference>
<keyword evidence="2" id="KW-0547">Nucleotide-binding</keyword>
<dbReference type="KEGG" id="ome:OLMES_2018"/>
<dbReference type="GO" id="GO:0000160">
    <property type="term" value="P:phosphorelay signal transduction system"/>
    <property type="evidence" value="ECO:0007669"/>
    <property type="project" value="UniProtKB-KW"/>
</dbReference>
<dbReference type="Pfam" id="PF00072">
    <property type="entry name" value="Response_reg"/>
    <property type="match status" value="1"/>
</dbReference>
<dbReference type="InterPro" id="IPR025662">
    <property type="entry name" value="Sigma_54_int_dom_ATP-bd_1"/>
</dbReference>
<dbReference type="GO" id="GO:0006355">
    <property type="term" value="P:regulation of DNA-templated transcription"/>
    <property type="evidence" value="ECO:0007669"/>
    <property type="project" value="InterPro"/>
</dbReference>
<proteinExistence type="predicted"/>
<dbReference type="PROSITE" id="PS00675">
    <property type="entry name" value="SIGMA54_INTERACT_1"/>
    <property type="match status" value="1"/>
</dbReference>
<evidence type="ECO:0000313" key="11">
    <source>
        <dbReference type="EMBL" id="ARU56091.1"/>
    </source>
</evidence>
<dbReference type="Gene3D" id="1.10.10.60">
    <property type="entry name" value="Homeodomain-like"/>
    <property type="match status" value="1"/>
</dbReference>
<dbReference type="FunFam" id="3.40.50.300:FF:000006">
    <property type="entry name" value="DNA-binding transcriptional regulator NtrC"/>
    <property type="match status" value="1"/>
</dbReference>
<organism evidence="11 12">
    <name type="scientific">Oleiphilus messinensis</name>
    <dbReference type="NCBI Taxonomy" id="141451"/>
    <lineage>
        <taxon>Bacteria</taxon>
        <taxon>Pseudomonadati</taxon>
        <taxon>Pseudomonadota</taxon>
        <taxon>Gammaproteobacteria</taxon>
        <taxon>Oceanospirillales</taxon>
        <taxon>Oleiphilaceae</taxon>
        <taxon>Oleiphilus</taxon>
    </lineage>
</organism>
<dbReference type="PANTHER" id="PTHR32071">
    <property type="entry name" value="TRANSCRIPTIONAL REGULATORY PROTEIN"/>
    <property type="match status" value="1"/>
</dbReference>
<name>A0A1Y0I6N0_9GAMM</name>
<keyword evidence="4" id="KW-0902">Two-component regulatory system</keyword>
<evidence type="ECO:0000259" key="10">
    <source>
        <dbReference type="PROSITE" id="PS50110"/>
    </source>
</evidence>
<feature type="domain" description="Response regulatory" evidence="10">
    <location>
        <begin position="10"/>
        <end position="124"/>
    </location>
</feature>
<dbReference type="PROSITE" id="PS50110">
    <property type="entry name" value="RESPONSE_REGULATORY"/>
    <property type="match status" value="1"/>
</dbReference>
<dbReference type="Gene3D" id="1.10.8.60">
    <property type="match status" value="1"/>
</dbReference>
<evidence type="ECO:0000256" key="7">
    <source>
        <dbReference type="ARBA" id="ARBA00023163"/>
    </source>
</evidence>
<dbReference type="GO" id="GO:0003677">
    <property type="term" value="F:DNA binding"/>
    <property type="evidence" value="ECO:0007669"/>
    <property type="project" value="UniProtKB-KW"/>
</dbReference>
<protein>
    <submittedName>
        <fullName evidence="11">Sigma 54-dependent transcriptional activator</fullName>
    </submittedName>
</protein>
<dbReference type="InterPro" id="IPR027417">
    <property type="entry name" value="P-loop_NTPase"/>
</dbReference>
<reference evidence="11 12" key="1">
    <citation type="submission" date="2017-05" db="EMBL/GenBank/DDBJ databases">
        <title>Genomic insights into alkan degradation activity of Oleiphilus messinensis.</title>
        <authorList>
            <person name="Kozyavkin S.A."/>
            <person name="Slesarev A.I."/>
            <person name="Golyshin P.N."/>
            <person name="Korzhenkov A."/>
            <person name="Golyshina O.N."/>
            <person name="Toshchakov S.V."/>
        </authorList>
    </citation>
    <scope>NUCLEOTIDE SEQUENCE [LARGE SCALE GENOMIC DNA]</scope>
    <source>
        <strain evidence="11 12">ME102</strain>
    </source>
</reference>
<keyword evidence="12" id="KW-1185">Reference proteome</keyword>
<dbReference type="InterPro" id="IPR011006">
    <property type="entry name" value="CheY-like_superfamily"/>
</dbReference>
<evidence type="ECO:0000256" key="8">
    <source>
        <dbReference type="PROSITE-ProRule" id="PRU00169"/>
    </source>
</evidence>
<keyword evidence="7" id="KW-0804">Transcription</keyword>
<dbReference type="SMART" id="SM00448">
    <property type="entry name" value="REC"/>
    <property type="match status" value="1"/>
</dbReference>
<dbReference type="Gene3D" id="3.40.50.300">
    <property type="entry name" value="P-loop containing nucleotide triphosphate hydrolases"/>
    <property type="match status" value="1"/>
</dbReference>
<dbReference type="Pfam" id="PF25601">
    <property type="entry name" value="AAA_lid_14"/>
    <property type="match status" value="1"/>
</dbReference>
<dbReference type="InterPro" id="IPR009057">
    <property type="entry name" value="Homeodomain-like_sf"/>
</dbReference>